<accession>A0A0A2C2Z0</accession>
<dbReference type="AlphaFoldDB" id="A0A0A2C2Z0"/>
<keyword evidence="1" id="KW-0472">Membrane</keyword>
<dbReference type="Proteomes" id="UP000030392">
    <property type="component" value="Unassembled WGS sequence"/>
</dbReference>
<keyword evidence="1" id="KW-0812">Transmembrane</keyword>
<dbReference type="EMBL" id="JNAX01000011">
    <property type="protein sequence ID" value="KGG20683.1"/>
    <property type="molecule type" value="Genomic_DNA"/>
</dbReference>
<keyword evidence="1" id="KW-1133">Transmembrane helix</keyword>
<reference evidence="3" key="1">
    <citation type="journal article" date="2014" name="Sci. Data">
        <title>Genomes of diverse isolates of the marine cyanobacterium Prochlorococcus.</title>
        <authorList>
            <person name="Biller S."/>
            <person name="Berube P."/>
            <person name="Thompson J."/>
            <person name="Kelly L."/>
            <person name="Roggensack S."/>
            <person name="Awad L."/>
            <person name="Roache-Johnson K."/>
            <person name="Ding H."/>
            <person name="Giovannoni S.J."/>
            <person name="Moore L.R."/>
            <person name="Chisholm S.W."/>
        </authorList>
    </citation>
    <scope>NUCLEOTIDE SEQUENCE [LARGE SCALE GENOMIC DNA]</scope>
    <source>
        <strain evidence="3">PAC1</strain>
    </source>
</reference>
<evidence type="ECO:0000313" key="3">
    <source>
        <dbReference type="Proteomes" id="UP000030392"/>
    </source>
</evidence>
<evidence type="ECO:0000313" key="2">
    <source>
        <dbReference type="EMBL" id="KGG20683.1"/>
    </source>
</evidence>
<organism evidence="2 3">
    <name type="scientific">Prochlorococcus marinus str. PAC1</name>
    <dbReference type="NCBI Taxonomy" id="59924"/>
    <lineage>
        <taxon>Bacteria</taxon>
        <taxon>Bacillati</taxon>
        <taxon>Cyanobacteriota</taxon>
        <taxon>Cyanophyceae</taxon>
        <taxon>Synechococcales</taxon>
        <taxon>Prochlorococcaceae</taxon>
        <taxon>Prochlorococcus</taxon>
    </lineage>
</organism>
<sequence>MTVAQQTDLHLSRRLQKDSITISGKVIYINPFLYWRRFDNNTDRWLREPGQLPEEQINLNRARFYPEVDWTFLREEERVIKDAAVEMFLKTLDLISTFHPHLTAGQLLEVERKMAVTKKKSFERWVEKSFRKKINQASKERKRFARERFVRGWREWLTLETTHQAFLPFATIIVMAIFAGWSIGISNNSCTPYFPTSETGILK</sequence>
<proteinExistence type="predicted"/>
<dbReference type="RefSeq" id="WP_036906126.1">
    <property type="nucleotide sequence ID" value="NZ_CP138967.1"/>
</dbReference>
<feature type="transmembrane region" description="Helical" evidence="1">
    <location>
        <begin position="165"/>
        <end position="184"/>
    </location>
</feature>
<protein>
    <submittedName>
        <fullName evidence="2">Uncharacterized protein</fullName>
    </submittedName>
</protein>
<name>A0A0A2C2Z0_PROMR</name>
<evidence type="ECO:0000256" key="1">
    <source>
        <dbReference type="SAM" id="Phobius"/>
    </source>
</evidence>
<gene>
    <name evidence="2" type="ORF">EV03_1184</name>
</gene>
<comment type="caution">
    <text evidence="2">The sequence shown here is derived from an EMBL/GenBank/DDBJ whole genome shotgun (WGS) entry which is preliminary data.</text>
</comment>